<dbReference type="InterPro" id="IPR051052">
    <property type="entry name" value="Diverse_substrate_MTase"/>
</dbReference>
<dbReference type="GO" id="GO:0008757">
    <property type="term" value="F:S-adenosylmethionine-dependent methyltransferase activity"/>
    <property type="evidence" value="ECO:0007669"/>
    <property type="project" value="InterPro"/>
</dbReference>
<evidence type="ECO:0000256" key="1">
    <source>
        <dbReference type="ARBA" id="ARBA00008361"/>
    </source>
</evidence>
<dbReference type="EC" id="2.1.1.-" evidence="5"/>
<dbReference type="RefSeq" id="WP_110987761.1">
    <property type="nucleotide sequence ID" value="NZ_CAWNWM010000014.1"/>
</dbReference>
<dbReference type="SUPFAM" id="SSF53335">
    <property type="entry name" value="S-adenosyl-L-methionine-dependent methyltransferases"/>
    <property type="match status" value="1"/>
</dbReference>
<dbReference type="Proteomes" id="UP000248857">
    <property type="component" value="Unassembled WGS sequence"/>
</dbReference>
<comment type="caution">
    <text evidence="5">The sequence shown here is derived from an EMBL/GenBank/DDBJ whole genome shotgun (WGS) entry which is preliminary data.</text>
</comment>
<dbReference type="InterPro" id="IPR029063">
    <property type="entry name" value="SAM-dependent_MTases_sf"/>
</dbReference>
<gene>
    <name evidence="5" type="ORF">C1752_04543</name>
</gene>
<dbReference type="GO" id="GO:0032259">
    <property type="term" value="P:methylation"/>
    <property type="evidence" value="ECO:0007669"/>
    <property type="project" value="UniProtKB-KW"/>
</dbReference>
<feature type="domain" description="Methyltransferase type 11" evidence="4">
    <location>
        <begin position="38"/>
        <end position="126"/>
    </location>
</feature>
<dbReference type="InterPro" id="IPR013216">
    <property type="entry name" value="Methyltransf_11"/>
</dbReference>
<evidence type="ECO:0000256" key="2">
    <source>
        <dbReference type="ARBA" id="ARBA00022603"/>
    </source>
</evidence>
<comment type="similarity">
    <text evidence="1">Belongs to the methyltransferase superfamily.</text>
</comment>
<evidence type="ECO:0000256" key="3">
    <source>
        <dbReference type="ARBA" id="ARBA00022679"/>
    </source>
</evidence>
<keyword evidence="2 5" id="KW-0489">Methyltransferase</keyword>
<dbReference type="AlphaFoldDB" id="A0A2W1JDG4"/>
<protein>
    <submittedName>
        <fullName evidence="5">Putative methyltransferase</fullName>
        <ecNumber evidence="5">2.1.1.-</ecNumber>
    </submittedName>
</protein>
<evidence type="ECO:0000313" key="5">
    <source>
        <dbReference type="EMBL" id="PZD71798.1"/>
    </source>
</evidence>
<sequence>MTLYDAIGQNYARTRKRDPRIVEKLFEVLRCPLGSTIVDIGAGTGSYSQALAEKGHYVLAVEPAAMMRNQAIANPNIQWIDAFAENLPLADQSADAAIVMLAFHHFQDHRQALKEICRVIGDGQLILFTYDPDAIANFWLTEYFPSLIPDVQATFLTIPALVSDIESITGQAVSVHPFPLPRDLSDSFAAVGWSRPELYLEVDIRNGISSFAKMAVEERQRGMASLKADLESGAWDRRYGALRRQKQLDVGYRFIWT</sequence>
<dbReference type="CDD" id="cd02440">
    <property type="entry name" value="AdoMet_MTases"/>
    <property type="match status" value="1"/>
</dbReference>
<keyword evidence="6" id="KW-1185">Reference proteome</keyword>
<evidence type="ECO:0000259" key="4">
    <source>
        <dbReference type="Pfam" id="PF08241"/>
    </source>
</evidence>
<accession>A0A2W1JDG4</accession>
<dbReference type="PANTHER" id="PTHR44942:SF4">
    <property type="entry name" value="METHYLTRANSFERASE TYPE 11 DOMAIN-CONTAINING PROTEIN"/>
    <property type="match status" value="1"/>
</dbReference>
<reference evidence="5 6" key="1">
    <citation type="journal article" date="2018" name="Sci. Rep.">
        <title>A novel species of the marine cyanobacterium Acaryochloris with a unique pigment content and lifestyle.</title>
        <authorList>
            <person name="Partensky F."/>
            <person name="Six C."/>
            <person name="Ratin M."/>
            <person name="Garczarek L."/>
            <person name="Vaulot D."/>
            <person name="Probert I."/>
            <person name="Calteau A."/>
            <person name="Gourvil P."/>
            <person name="Marie D."/>
            <person name="Grebert T."/>
            <person name="Bouchier C."/>
            <person name="Le Panse S."/>
            <person name="Gachenot M."/>
            <person name="Rodriguez F."/>
            <person name="Garrido J.L."/>
        </authorList>
    </citation>
    <scope>NUCLEOTIDE SEQUENCE [LARGE SCALE GENOMIC DNA]</scope>
    <source>
        <strain evidence="5 6">RCC1774</strain>
    </source>
</reference>
<dbReference type="Pfam" id="PF08241">
    <property type="entry name" value="Methyltransf_11"/>
    <property type="match status" value="1"/>
</dbReference>
<dbReference type="PANTHER" id="PTHR44942">
    <property type="entry name" value="METHYLTRANSF_11 DOMAIN-CONTAINING PROTEIN"/>
    <property type="match status" value="1"/>
</dbReference>
<organism evidence="5 6">
    <name type="scientific">Acaryochloris thomasi RCC1774</name>
    <dbReference type="NCBI Taxonomy" id="1764569"/>
    <lineage>
        <taxon>Bacteria</taxon>
        <taxon>Bacillati</taxon>
        <taxon>Cyanobacteriota</taxon>
        <taxon>Cyanophyceae</taxon>
        <taxon>Acaryochloridales</taxon>
        <taxon>Acaryochloridaceae</taxon>
        <taxon>Acaryochloris</taxon>
        <taxon>Acaryochloris thomasi</taxon>
    </lineage>
</organism>
<evidence type="ECO:0000313" key="6">
    <source>
        <dbReference type="Proteomes" id="UP000248857"/>
    </source>
</evidence>
<keyword evidence="3 5" id="KW-0808">Transferase</keyword>
<name>A0A2W1JDG4_9CYAN</name>
<proteinExistence type="inferred from homology"/>
<dbReference type="EMBL" id="PQWO01000014">
    <property type="protein sequence ID" value="PZD71798.1"/>
    <property type="molecule type" value="Genomic_DNA"/>
</dbReference>
<dbReference type="OrthoDB" id="9791837at2"/>
<dbReference type="Gene3D" id="3.40.50.150">
    <property type="entry name" value="Vaccinia Virus protein VP39"/>
    <property type="match status" value="1"/>
</dbReference>